<dbReference type="GO" id="GO:0004518">
    <property type="term" value="F:nuclease activity"/>
    <property type="evidence" value="ECO:0007669"/>
    <property type="project" value="UniProtKB-KW"/>
</dbReference>
<dbReference type="PANTHER" id="PTHR33653">
    <property type="entry name" value="RIBONUCLEASE VAPC2"/>
    <property type="match status" value="1"/>
</dbReference>
<dbReference type="SMART" id="SM00670">
    <property type="entry name" value="PINc"/>
    <property type="match status" value="1"/>
</dbReference>
<dbReference type="SUPFAM" id="SSF88723">
    <property type="entry name" value="PIN domain-like"/>
    <property type="match status" value="1"/>
</dbReference>
<reference evidence="10" key="1">
    <citation type="journal article" date="2015" name="MBio">
        <title>Genome-Resolved Metagenomic Analysis Reveals Roles for Candidate Phyla and Other Microbial Community Members in Biogeochemical Transformations in Oil Reservoirs.</title>
        <authorList>
            <person name="Hu P."/>
            <person name="Tom L."/>
            <person name="Singh A."/>
            <person name="Thomas B.C."/>
            <person name="Baker B.J."/>
            <person name="Piceno Y.M."/>
            <person name="Andersen G.L."/>
            <person name="Banfield J.F."/>
        </authorList>
    </citation>
    <scope>NUCLEOTIDE SEQUENCE [LARGE SCALE GENOMIC DNA]</scope>
</reference>
<feature type="domain" description="PIN" evidence="8">
    <location>
        <begin position="1"/>
        <end position="121"/>
    </location>
</feature>
<keyword evidence="2" id="KW-1277">Toxin-antitoxin system</keyword>
<keyword evidence="5" id="KW-0378">Hydrolase</keyword>
<evidence type="ECO:0000256" key="7">
    <source>
        <dbReference type="ARBA" id="ARBA00038093"/>
    </source>
</evidence>
<sequence>MRLILDTDIYSDFAEGKPKVVDIIAGKTREICFPTIVLGELYYGFRKSSRKKLNEEKIERFINLFHVEIILVDENVSRKYSLIYEYLEKKGCKIPVNDVWIAACCMADGGTLLTRDKHFNHIEQIEKIVLV</sequence>
<dbReference type="Pfam" id="PF01850">
    <property type="entry name" value="PIN"/>
    <property type="match status" value="1"/>
</dbReference>
<dbReference type="GO" id="GO:0046872">
    <property type="term" value="F:metal ion binding"/>
    <property type="evidence" value="ECO:0007669"/>
    <property type="project" value="UniProtKB-KW"/>
</dbReference>
<dbReference type="PANTHER" id="PTHR33653:SF1">
    <property type="entry name" value="RIBONUCLEASE VAPC2"/>
    <property type="match status" value="1"/>
</dbReference>
<dbReference type="InterPro" id="IPR002716">
    <property type="entry name" value="PIN_dom"/>
</dbReference>
<evidence type="ECO:0000256" key="3">
    <source>
        <dbReference type="ARBA" id="ARBA00022722"/>
    </source>
</evidence>
<comment type="caution">
    <text evidence="9">The sequence shown here is derived from an EMBL/GenBank/DDBJ whole genome shotgun (WGS) entry which is preliminary data.</text>
</comment>
<organism evidence="9 10">
    <name type="scientific">candidate division WS6 bacterium 34_10</name>
    <dbReference type="NCBI Taxonomy" id="1641389"/>
    <lineage>
        <taxon>Bacteria</taxon>
        <taxon>Candidatus Dojkabacteria</taxon>
    </lineage>
</organism>
<dbReference type="Gene3D" id="3.40.50.1010">
    <property type="entry name" value="5'-nuclease"/>
    <property type="match status" value="1"/>
</dbReference>
<dbReference type="GO" id="GO:0016787">
    <property type="term" value="F:hydrolase activity"/>
    <property type="evidence" value="ECO:0007669"/>
    <property type="project" value="UniProtKB-KW"/>
</dbReference>
<dbReference type="Proteomes" id="UP000053904">
    <property type="component" value="Unassembled WGS sequence"/>
</dbReference>
<comment type="similarity">
    <text evidence="7">Belongs to the PINc/VapC protein family.</text>
</comment>
<evidence type="ECO:0000259" key="8">
    <source>
        <dbReference type="SMART" id="SM00670"/>
    </source>
</evidence>
<dbReference type="InterPro" id="IPR029060">
    <property type="entry name" value="PIN-like_dom_sf"/>
</dbReference>
<evidence type="ECO:0000256" key="5">
    <source>
        <dbReference type="ARBA" id="ARBA00022801"/>
    </source>
</evidence>
<evidence type="ECO:0000256" key="1">
    <source>
        <dbReference type="ARBA" id="ARBA00001946"/>
    </source>
</evidence>
<proteinExistence type="inferred from homology"/>
<keyword evidence="3" id="KW-0540">Nuclease</keyword>
<keyword evidence="6" id="KW-0460">Magnesium</keyword>
<evidence type="ECO:0000256" key="2">
    <source>
        <dbReference type="ARBA" id="ARBA00022649"/>
    </source>
</evidence>
<name>A0A101HHB0_9BACT</name>
<accession>A0A101HHB0</accession>
<evidence type="ECO:0000313" key="10">
    <source>
        <dbReference type="Proteomes" id="UP000053904"/>
    </source>
</evidence>
<comment type="cofactor">
    <cofactor evidence="1">
        <name>Mg(2+)</name>
        <dbReference type="ChEBI" id="CHEBI:18420"/>
    </cofactor>
</comment>
<dbReference type="InterPro" id="IPR050556">
    <property type="entry name" value="Type_II_TA_system_RNase"/>
</dbReference>
<dbReference type="EMBL" id="LGGO01000113">
    <property type="protein sequence ID" value="KUK76709.1"/>
    <property type="molecule type" value="Genomic_DNA"/>
</dbReference>
<evidence type="ECO:0000256" key="4">
    <source>
        <dbReference type="ARBA" id="ARBA00022723"/>
    </source>
</evidence>
<evidence type="ECO:0000256" key="6">
    <source>
        <dbReference type="ARBA" id="ARBA00022842"/>
    </source>
</evidence>
<protein>
    <recommendedName>
        <fullName evidence="8">PIN domain-containing protein</fullName>
    </recommendedName>
</protein>
<dbReference type="AlphaFoldDB" id="A0A101HHB0"/>
<dbReference type="CDD" id="cd18753">
    <property type="entry name" value="PIN_VapC4-5_FitB-like"/>
    <property type="match status" value="1"/>
</dbReference>
<evidence type="ECO:0000313" key="9">
    <source>
        <dbReference type="EMBL" id="KUK76709.1"/>
    </source>
</evidence>
<gene>
    <name evidence="9" type="ORF">XD93_0759</name>
</gene>
<keyword evidence="4" id="KW-0479">Metal-binding</keyword>